<dbReference type="PROSITE" id="PS50089">
    <property type="entry name" value="ZF_RING_2"/>
    <property type="match status" value="1"/>
</dbReference>
<dbReference type="Pfam" id="PF13920">
    <property type="entry name" value="zf-C3HC4_3"/>
    <property type="match status" value="1"/>
</dbReference>
<feature type="domain" description="RING-type" evidence="2">
    <location>
        <begin position="207"/>
        <end position="242"/>
    </location>
</feature>
<dbReference type="EMBL" id="KM226332">
    <property type="protein sequence ID" value="AJA91729.1"/>
    <property type="molecule type" value="Genomic_DNA"/>
</dbReference>
<evidence type="ECO:0000259" key="2">
    <source>
        <dbReference type="PROSITE" id="PS50089"/>
    </source>
</evidence>
<dbReference type="PANTHER" id="PTHR10044">
    <property type="entry name" value="INHIBITOR OF APOPTOSIS"/>
    <property type="match status" value="1"/>
</dbReference>
<dbReference type="SMART" id="SM00238">
    <property type="entry name" value="BIR"/>
    <property type="match status" value="2"/>
</dbReference>
<dbReference type="Pfam" id="PF00653">
    <property type="entry name" value="BIR"/>
    <property type="match status" value="2"/>
</dbReference>
<keyword evidence="1" id="KW-0863">Zinc-finger</keyword>
<dbReference type="PANTHER" id="PTHR10044:SF174">
    <property type="entry name" value="DEATH-ASSOCIATED INHIBITOR OF APOPTOSIS 1"/>
    <property type="match status" value="1"/>
</dbReference>
<organism evidence="3">
    <name type="scientific">Adoxophyes orana granulovirus</name>
    <name type="common">AoGV</name>
    <dbReference type="NCBI Taxonomy" id="170617"/>
    <lineage>
        <taxon>Viruses</taxon>
        <taxon>Viruses incertae sedis</taxon>
        <taxon>Naldaviricetes</taxon>
        <taxon>Lefavirales</taxon>
        <taxon>Baculoviridae</taxon>
        <taxon>Betabaculovirus</taxon>
        <taxon>Betabaculovirus adoranae</taxon>
    </lineage>
</organism>
<dbReference type="PROSITE" id="PS50143">
    <property type="entry name" value="BIR_REPEAT_2"/>
    <property type="match status" value="2"/>
</dbReference>
<dbReference type="InterPro" id="IPR001370">
    <property type="entry name" value="BIR_rpt"/>
</dbReference>
<evidence type="ECO:0000313" key="3">
    <source>
        <dbReference type="EMBL" id="AJA91729.1"/>
    </source>
</evidence>
<accession>A0A0A7UYA9</accession>
<dbReference type="Gene3D" id="3.30.40.10">
    <property type="entry name" value="Zinc/RING finger domain, C3HC4 (zinc finger)"/>
    <property type="match status" value="1"/>
</dbReference>
<organismHost>
    <name type="scientific">Adoxophyes</name>
    <dbReference type="NCBI Taxonomy" id="85584"/>
</organismHost>
<dbReference type="InterPro" id="IPR050784">
    <property type="entry name" value="IAP"/>
</dbReference>
<dbReference type="GO" id="GO:0008270">
    <property type="term" value="F:zinc ion binding"/>
    <property type="evidence" value="ECO:0007669"/>
    <property type="project" value="UniProtKB-KW"/>
</dbReference>
<dbReference type="SUPFAM" id="SSF57924">
    <property type="entry name" value="Inhibitor of apoptosis (IAP) repeat"/>
    <property type="match status" value="2"/>
</dbReference>
<dbReference type="SMART" id="SM00184">
    <property type="entry name" value="RING"/>
    <property type="match status" value="1"/>
</dbReference>
<protein>
    <submittedName>
        <fullName evidence="3">IAP-3</fullName>
    </submittedName>
</protein>
<dbReference type="CDD" id="cd00022">
    <property type="entry name" value="BIR"/>
    <property type="match status" value="2"/>
</dbReference>
<evidence type="ECO:0000256" key="1">
    <source>
        <dbReference type="PROSITE-ProRule" id="PRU00175"/>
    </source>
</evidence>
<dbReference type="PROSITE" id="PS01282">
    <property type="entry name" value="BIR_REPEAT_1"/>
    <property type="match status" value="1"/>
</dbReference>
<dbReference type="InterPro" id="IPR013083">
    <property type="entry name" value="Znf_RING/FYVE/PHD"/>
</dbReference>
<reference evidence="3" key="1">
    <citation type="journal article" date="2015" name="J. Gen. Virol.">
        <title>Isolation of an Adoxophyes orana granulovirus (AdorGV) occlusion body morphology mutant: biological activity, genome sequence and relationship to other isolates of AdorGV.</title>
        <authorList>
            <person name="Nakai M."/>
            <person name="Harrison R.L."/>
            <person name="Uchida H."/>
            <person name="Ukuda R."/>
            <person name="Hikihara S."/>
            <person name="Ishii K."/>
            <person name="Kunimi Y."/>
        </authorList>
    </citation>
    <scope>NUCLEOTIDE SEQUENCE</scope>
    <source>
        <strain evidence="3">Miyazaki</strain>
    </source>
</reference>
<dbReference type="InterPro" id="IPR001841">
    <property type="entry name" value="Znf_RING"/>
</dbReference>
<name>A0A0A7UYA9_GVAO</name>
<keyword evidence="1" id="KW-0479">Metal-binding</keyword>
<sequence>MDNKNNIDMLKLSNRYKSFDNENWTLKSPASHQLSICGFYYTGNQDTTKCPYCNLEIEKWEADDDPFEEHFKFSPLCPLLMSSLNNRQPVHKKYCDENKRMLTFHNWPKALKQTPKELAEAGFFYTNVGDRVRCFYCDVGLKDWEPTDTAWGQHARWTSLCEYVLLVKGTDYVQKVLTEACMIKEEKEPKIDIKSSNDSFADSDQTCILCCDRKRDVVILECGHVIVCSNCSFSLPNCPLCRGYINKVIKIYYA</sequence>
<proteinExistence type="predicted"/>
<dbReference type="Gene3D" id="1.10.1170.10">
    <property type="entry name" value="Inhibitor Of Apoptosis Protein (2mihbC-IAP-1), Chain A"/>
    <property type="match status" value="2"/>
</dbReference>
<keyword evidence="1" id="KW-0862">Zinc</keyword>